<accession>A0A6J4UDR9</accession>
<organism evidence="1">
    <name type="scientific">uncultured Thermomicrobiales bacterium</name>
    <dbReference type="NCBI Taxonomy" id="1645740"/>
    <lineage>
        <taxon>Bacteria</taxon>
        <taxon>Pseudomonadati</taxon>
        <taxon>Thermomicrobiota</taxon>
        <taxon>Thermomicrobia</taxon>
        <taxon>Thermomicrobiales</taxon>
        <taxon>environmental samples</taxon>
    </lineage>
</organism>
<evidence type="ECO:0000313" key="1">
    <source>
        <dbReference type="EMBL" id="CAA9547422.1"/>
    </source>
</evidence>
<protein>
    <submittedName>
        <fullName evidence="1">Uncharacterized protein</fullName>
    </submittedName>
</protein>
<name>A0A6J4UDR9_9BACT</name>
<dbReference type="EMBL" id="CADCWN010000003">
    <property type="protein sequence ID" value="CAA9547422.1"/>
    <property type="molecule type" value="Genomic_DNA"/>
</dbReference>
<sequence>MIELTLITRVAPGFLAAAWRRRENQGRHHRRDRYAILLASQRCEQRL</sequence>
<proteinExistence type="predicted"/>
<gene>
    <name evidence="1" type="ORF">AVDCRST_MAG18-12</name>
</gene>
<reference evidence="1" key="1">
    <citation type="submission" date="2020-02" db="EMBL/GenBank/DDBJ databases">
        <authorList>
            <person name="Meier V. D."/>
        </authorList>
    </citation>
    <scope>NUCLEOTIDE SEQUENCE</scope>
    <source>
        <strain evidence="1">AVDCRST_MAG18</strain>
    </source>
</reference>
<dbReference type="AlphaFoldDB" id="A0A6J4UDR9"/>